<organism evidence="3 4">
    <name type="scientific">Methylotuvimicrobium buryatense</name>
    <name type="common">Methylomicrobium buryatense</name>
    <dbReference type="NCBI Taxonomy" id="95641"/>
    <lineage>
        <taxon>Bacteria</taxon>
        <taxon>Pseudomonadati</taxon>
        <taxon>Pseudomonadota</taxon>
        <taxon>Gammaproteobacteria</taxon>
        <taxon>Methylococcales</taxon>
        <taxon>Methylococcaceae</taxon>
        <taxon>Methylotuvimicrobium</taxon>
    </lineage>
</organism>
<dbReference type="Pfam" id="PF01381">
    <property type="entry name" value="HTH_3"/>
    <property type="match status" value="1"/>
</dbReference>
<gene>
    <name evidence="3" type="primary">higA</name>
    <name evidence="3" type="ORF">EQU24_06260</name>
</gene>
<evidence type="ECO:0000313" key="4">
    <source>
        <dbReference type="Proteomes" id="UP000305881"/>
    </source>
</evidence>
<dbReference type="InterPro" id="IPR001387">
    <property type="entry name" value="Cro/C1-type_HTH"/>
</dbReference>
<reference evidence="4" key="1">
    <citation type="journal article" date="2019" name="J. Bacteriol.">
        <title>A Mutagenic Screen Identifies a TonB-Dependent Receptor Required for the Lanthanide Metal Switch in the Type I Methanotroph 'Methylotuvimicrobium buryatense' 5GB1C.</title>
        <authorList>
            <person name="Groom J.D."/>
            <person name="Ford S.M."/>
            <person name="Pesesky M.W."/>
            <person name="Lidstrom M.E."/>
        </authorList>
    </citation>
    <scope>NUCLEOTIDE SEQUENCE [LARGE SCALE GENOMIC DNA]</scope>
    <source>
        <strain evidence="4">5GB1C</strain>
    </source>
</reference>
<dbReference type="CDD" id="cd00093">
    <property type="entry name" value="HTH_XRE"/>
    <property type="match status" value="1"/>
</dbReference>
<dbReference type="NCBIfam" id="TIGR02607">
    <property type="entry name" value="antidote_HigA"/>
    <property type="match status" value="1"/>
</dbReference>
<dbReference type="PANTHER" id="PTHR36924:SF1">
    <property type="entry name" value="ANTITOXIN HIGA-1"/>
    <property type="match status" value="1"/>
</dbReference>
<feature type="domain" description="HTH cro/C1-type" evidence="2">
    <location>
        <begin position="34"/>
        <end position="88"/>
    </location>
</feature>
<keyword evidence="1" id="KW-0238">DNA-binding</keyword>
<sequence length="120" mass="13020">MSISIDEIDSVDFSDVTDISGGKLPPVHPGEVLLEEFLKPLGITQYRLAKGINVPQRRIGEIVAGKRAITADTGLRLSRFFGMSEGFWVGLQTDYDTAKAKDALGEALTRIHRFEASAAG</sequence>
<dbReference type="STRING" id="675511.GCA_000341735_01764"/>
<dbReference type="OrthoDB" id="9793869at2"/>
<dbReference type="PANTHER" id="PTHR36924">
    <property type="entry name" value="ANTITOXIN HIGA-1"/>
    <property type="match status" value="1"/>
</dbReference>
<dbReference type="Gene3D" id="1.10.260.40">
    <property type="entry name" value="lambda repressor-like DNA-binding domains"/>
    <property type="match status" value="1"/>
</dbReference>
<dbReference type="PROSITE" id="PS50943">
    <property type="entry name" value="HTH_CROC1"/>
    <property type="match status" value="1"/>
</dbReference>
<dbReference type="EMBL" id="CP035467">
    <property type="protein sequence ID" value="QCW81898.1"/>
    <property type="molecule type" value="Genomic_DNA"/>
</dbReference>
<evidence type="ECO:0000256" key="1">
    <source>
        <dbReference type="ARBA" id="ARBA00023125"/>
    </source>
</evidence>
<dbReference type="SUPFAM" id="SSF47413">
    <property type="entry name" value="lambda repressor-like DNA-binding domains"/>
    <property type="match status" value="1"/>
</dbReference>
<dbReference type="AlphaFoldDB" id="A0A4P9UL45"/>
<dbReference type="Proteomes" id="UP000305881">
    <property type="component" value="Chromosome"/>
</dbReference>
<evidence type="ECO:0000259" key="2">
    <source>
        <dbReference type="PROSITE" id="PS50943"/>
    </source>
</evidence>
<dbReference type="KEGG" id="mbur:EQU24_06260"/>
<dbReference type="InterPro" id="IPR010982">
    <property type="entry name" value="Lambda_DNA-bd_dom_sf"/>
</dbReference>
<proteinExistence type="predicted"/>
<dbReference type="InterPro" id="IPR013430">
    <property type="entry name" value="Toxin_antidote_HigA"/>
</dbReference>
<evidence type="ECO:0000313" key="3">
    <source>
        <dbReference type="EMBL" id="QCW81898.1"/>
    </source>
</evidence>
<accession>A0A4P9UL45</accession>
<protein>
    <submittedName>
        <fullName evidence="3">Addiction module antidote protein, HigA family</fullName>
    </submittedName>
</protein>
<dbReference type="GO" id="GO:0003677">
    <property type="term" value="F:DNA binding"/>
    <property type="evidence" value="ECO:0007669"/>
    <property type="project" value="UniProtKB-KW"/>
</dbReference>
<dbReference type="SMART" id="SM00530">
    <property type="entry name" value="HTH_XRE"/>
    <property type="match status" value="1"/>
</dbReference>
<dbReference type="RefSeq" id="WP_017840308.1">
    <property type="nucleotide sequence ID" value="NZ_CP035467.1"/>
</dbReference>
<keyword evidence="4" id="KW-1185">Reference proteome</keyword>
<name>A0A4P9UL45_METBY</name>